<dbReference type="AlphaFoldDB" id="A0A518GFJ9"/>
<name>A0A518GFJ9_9BACT</name>
<evidence type="ECO:0008006" key="3">
    <source>
        <dbReference type="Google" id="ProtNLM"/>
    </source>
</evidence>
<dbReference type="SUPFAM" id="SSF53335">
    <property type="entry name" value="S-adenosyl-L-methionine-dependent methyltransferases"/>
    <property type="match status" value="1"/>
</dbReference>
<dbReference type="Proteomes" id="UP000318017">
    <property type="component" value="Chromosome"/>
</dbReference>
<keyword evidence="2" id="KW-1185">Reference proteome</keyword>
<dbReference type="EMBL" id="CP036298">
    <property type="protein sequence ID" value="QDV27348.1"/>
    <property type="molecule type" value="Genomic_DNA"/>
</dbReference>
<protein>
    <recommendedName>
        <fullName evidence="3">Methyltransferase domain protein</fullName>
    </recommendedName>
</protein>
<sequence length="191" mass="21858">MQPRELLRLWDEAESIWSQRQDDDAFHGYVSADFEAIHHSLRKLRKRTHTFLEWGSGLGVVAIMASRLGFDAYGIEVEPELVALADELAERFAATPTFAVGSFIPDDFDEQLANGDEFHKTVVTDRDAYGELDMELRDFDLVYAYPWPEEHGVFRNIVRTCGAKHTLLLRYDAREGLTLSRPAKNRPEASR</sequence>
<evidence type="ECO:0000313" key="1">
    <source>
        <dbReference type="EMBL" id="QDV27348.1"/>
    </source>
</evidence>
<evidence type="ECO:0000313" key="2">
    <source>
        <dbReference type="Proteomes" id="UP000318017"/>
    </source>
</evidence>
<reference evidence="1 2" key="1">
    <citation type="submission" date="2019-02" db="EMBL/GenBank/DDBJ databases">
        <title>Deep-cultivation of Planctomycetes and their phenomic and genomic characterization uncovers novel biology.</title>
        <authorList>
            <person name="Wiegand S."/>
            <person name="Jogler M."/>
            <person name="Boedeker C."/>
            <person name="Pinto D."/>
            <person name="Vollmers J."/>
            <person name="Rivas-Marin E."/>
            <person name="Kohn T."/>
            <person name="Peeters S.H."/>
            <person name="Heuer A."/>
            <person name="Rast P."/>
            <person name="Oberbeckmann S."/>
            <person name="Bunk B."/>
            <person name="Jeske O."/>
            <person name="Meyerdierks A."/>
            <person name="Storesund J.E."/>
            <person name="Kallscheuer N."/>
            <person name="Luecker S."/>
            <person name="Lage O.M."/>
            <person name="Pohl T."/>
            <person name="Merkel B.J."/>
            <person name="Hornburger P."/>
            <person name="Mueller R.-W."/>
            <person name="Bruemmer F."/>
            <person name="Labrenz M."/>
            <person name="Spormann A.M."/>
            <person name="Op den Camp H."/>
            <person name="Overmann J."/>
            <person name="Amann R."/>
            <person name="Jetten M.S.M."/>
            <person name="Mascher T."/>
            <person name="Medema M.H."/>
            <person name="Devos D.P."/>
            <person name="Kaster A.-K."/>
            <person name="Ovreas L."/>
            <person name="Rohde M."/>
            <person name="Galperin M.Y."/>
            <person name="Jogler C."/>
        </authorList>
    </citation>
    <scope>NUCLEOTIDE SEQUENCE [LARGE SCALE GENOMIC DNA]</scope>
    <source>
        <strain evidence="1 2">Q31a</strain>
    </source>
</reference>
<dbReference type="InterPro" id="IPR029063">
    <property type="entry name" value="SAM-dependent_MTases_sf"/>
</dbReference>
<gene>
    <name evidence="1" type="ORF">Q31a_57360</name>
</gene>
<proteinExistence type="predicted"/>
<organism evidence="1 2">
    <name type="scientific">Aureliella helgolandensis</name>
    <dbReference type="NCBI Taxonomy" id="2527968"/>
    <lineage>
        <taxon>Bacteria</taxon>
        <taxon>Pseudomonadati</taxon>
        <taxon>Planctomycetota</taxon>
        <taxon>Planctomycetia</taxon>
        <taxon>Pirellulales</taxon>
        <taxon>Pirellulaceae</taxon>
        <taxon>Aureliella</taxon>
    </lineage>
</organism>
<dbReference type="Gene3D" id="3.40.50.150">
    <property type="entry name" value="Vaccinia Virus protein VP39"/>
    <property type="match status" value="1"/>
</dbReference>
<accession>A0A518GFJ9</accession>
<dbReference type="KEGG" id="ahel:Q31a_57360"/>
<dbReference type="RefSeq" id="WP_145084601.1">
    <property type="nucleotide sequence ID" value="NZ_CP036298.1"/>
</dbReference>
<dbReference type="OrthoDB" id="283520at2"/>